<evidence type="ECO:0000313" key="11">
    <source>
        <dbReference type="Proteomes" id="UP001225378"/>
    </source>
</evidence>
<dbReference type="GO" id="GO:0000286">
    <property type="term" value="F:alanine dehydrogenase activity"/>
    <property type="evidence" value="ECO:0007669"/>
    <property type="project" value="UniProtKB-UniRule"/>
</dbReference>
<comment type="catalytic activity">
    <reaction evidence="4">
        <text>L-alanine + NAD(+) + H2O = pyruvate + NH4(+) + NADH + H(+)</text>
        <dbReference type="Rhea" id="RHEA:18405"/>
        <dbReference type="ChEBI" id="CHEBI:15361"/>
        <dbReference type="ChEBI" id="CHEBI:15377"/>
        <dbReference type="ChEBI" id="CHEBI:15378"/>
        <dbReference type="ChEBI" id="CHEBI:28938"/>
        <dbReference type="ChEBI" id="CHEBI:57540"/>
        <dbReference type="ChEBI" id="CHEBI:57945"/>
        <dbReference type="ChEBI" id="CHEBI:57972"/>
        <dbReference type="EC" id="1.4.1.1"/>
    </reaction>
</comment>
<proteinExistence type="inferred from homology"/>
<evidence type="ECO:0000256" key="7">
    <source>
        <dbReference type="PIRSR" id="PIRSR000183-3"/>
    </source>
</evidence>
<evidence type="ECO:0000256" key="2">
    <source>
        <dbReference type="ARBA" id="ARBA00012897"/>
    </source>
</evidence>
<evidence type="ECO:0000259" key="9">
    <source>
        <dbReference type="SMART" id="SM01003"/>
    </source>
</evidence>
<organism evidence="10 11">
    <name type="scientific">Methylomarinum roseum</name>
    <dbReference type="NCBI Taxonomy" id="3067653"/>
    <lineage>
        <taxon>Bacteria</taxon>
        <taxon>Pseudomonadati</taxon>
        <taxon>Pseudomonadota</taxon>
        <taxon>Gammaproteobacteria</taxon>
        <taxon>Methylococcales</taxon>
        <taxon>Methylococcaceae</taxon>
        <taxon>Methylomarinum</taxon>
    </lineage>
</organism>
<dbReference type="SMART" id="SM01003">
    <property type="entry name" value="AlaDh_PNT_N"/>
    <property type="match status" value="1"/>
</dbReference>
<evidence type="ECO:0000256" key="3">
    <source>
        <dbReference type="ARBA" id="ARBA00023002"/>
    </source>
</evidence>
<dbReference type="Pfam" id="PF05222">
    <property type="entry name" value="AlaDh_PNT_N"/>
    <property type="match status" value="1"/>
</dbReference>
<evidence type="ECO:0000256" key="6">
    <source>
        <dbReference type="PIRSR" id="PIRSR000183-2"/>
    </source>
</evidence>
<feature type="binding site" evidence="7">
    <location>
        <position position="201"/>
    </location>
    <ligand>
        <name>NAD(+)</name>
        <dbReference type="ChEBI" id="CHEBI:57540"/>
    </ligand>
</feature>
<evidence type="ECO:0000313" key="10">
    <source>
        <dbReference type="EMBL" id="XBS21780.1"/>
    </source>
</evidence>
<dbReference type="InterPro" id="IPR007698">
    <property type="entry name" value="AlaDH/PNT_NAD(H)-bd"/>
</dbReference>
<feature type="binding site" evidence="7">
    <location>
        <begin position="237"/>
        <end position="238"/>
    </location>
    <ligand>
        <name>NAD(+)</name>
        <dbReference type="ChEBI" id="CHEBI:57540"/>
    </ligand>
</feature>
<feature type="domain" description="Alanine dehydrogenase/pyridine nucleotide transhydrogenase NAD(H)-binding" evidence="8">
    <location>
        <begin position="147"/>
        <end position="295"/>
    </location>
</feature>
<dbReference type="SUPFAM" id="SSF51735">
    <property type="entry name" value="NAD(P)-binding Rossmann-fold domains"/>
    <property type="match status" value="1"/>
</dbReference>
<dbReference type="Gene3D" id="3.40.50.720">
    <property type="entry name" value="NAD(P)-binding Rossmann-like Domain"/>
    <property type="match status" value="2"/>
</dbReference>
<accession>A0AAU7NXS9</accession>
<dbReference type="EMBL" id="CP157743">
    <property type="protein sequence ID" value="XBS21780.1"/>
    <property type="molecule type" value="Genomic_DNA"/>
</dbReference>
<evidence type="ECO:0000256" key="4">
    <source>
        <dbReference type="PIRNR" id="PIRNR000183"/>
    </source>
</evidence>
<feature type="binding site" evidence="7">
    <location>
        <position position="277"/>
    </location>
    <ligand>
        <name>NAD(+)</name>
        <dbReference type="ChEBI" id="CHEBI:57540"/>
    </ligand>
</feature>
<dbReference type="GO" id="GO:0005886">
    <property type="term" value="C:plasma membrane"/>
    <property type="evidence" value="ECO:0007669"/>
    <property type="project" value="TreeGrafter"/>
</dbReference>
<dbReference type="GO" id="GO:0000166">
    <property type="term" value="F:nucleotide binding"/>
    <property type="evidence" value="ECO:0007669"/>
    <property type="project" value="UniProtKB-KW"/>
</dbReference>
<feature type="active site" description="Proton donor/acceptor" evidence="5">
    <location>
        <position position="93"/>
    </location>
</feature>
<dbReference type="EC" id="1.4.1.1" evidence="2 4"/>
<gene>
    <name evidence="10" type="primary">ald</name>
    <name evidence="10" type="ORF">Q9L42_006555</name>
</gene>
<sequence length="366" mass="39268">MRIGVLKEIKDKECRVAMTPDGVARLVGLGHRLLVEFGAGDGSGFSDHQYRQAGAEMVAAADAWSVDLVVKVKEPLPSEYRFLDQQMVFTFFHLSGVDIALTEELLEKQTTAIAYETLEDSRGGLPILAPMSAVAGNMAVLMGSYYLASFNRGRGMQLATVLGKSSGKVLVIGDGVVGRHAAKVAAAMGATVYVAGLDEQKFQAIKSDIIGDVRFLLSSSESIQAHAPEVDLVVGAVLSRGARAPKVLTEAMVKTMPPGSVAVDVSIDQGGCFETSRPTTHSDPVFVVHDVIHYCVTNMPGAYPRTSTIALADATIAYVEKIAENGIERLLEDQGFARAINTYRGKITCEKVAQDLGLMERYRALK</sequence>
<feature type="binding site" evidence="7">
    <location>
        <begin position="296"/>
        <end position="299"/>
    </location>
    <ligand>
        <name>NAD(+)</name>
        <dbReference type="ChEBI" id="CHEBI:57540"/>
    </ligand>
</feature>
<feature type="domain" description="Alanine dehydrogenase/pyridine nucleotide transhydrogenase N-terminal" evidence="9">
    <location>
        <begin position="4"/>
        <end position="135"/>
    </location>
</feature>
<feature type="binding site" evidence="6">
    <location>
        <position position="73"/>
    </location>
    <ligand>
        <name>substrate</name>
    </ligand>
</feature>
<evidence type="ECO:0000259" key="8">
    <source>
        <dbReference type="SMART" id="SM01002"/>
    </source>
</evidence>
<feature type="binding site" evidence="7">
    <location>
        <position position="218"/>
    </location>
    <ligand>
        <name>NAD(+)</name>
        <dbReference type="ChEBI" id="CHEBI:57540"/>
    </ligand>
</feature>
<keyword evidence="3 4" id="KW-0560">Oxidoreductase</keyword>
<name>A0AAU7NXS9_9GAMM</name>
<dbReference type="PIRSF" id="PIRSF000183">
    <property type="entry name" value="Alanine_dh"/>
    <property type="match status" value="1"/>
</dbReference>
<protein>
    <recommendedName>
        <fullName evidence="2 4">Alanine dehydrogenase</fullName>
        <ecNumber evidence="2 4">1.4.1.1</ecNumber>
    </recommendedName>
</protein>
<dbReference type="PANTHER" id="PTHR42795">
    <property type="entry name" value="ALANINE DEHYDROGENASE"/>
    <property type="match status" value="1"/>
</dbReference>
<evidence type="ECO:0000256" key="1">
    <source>
        <dbReference type="ARBA" id="ARBA00005689"/>
    </source>
</evidence>
<dbReference type="SUPFAM" id="SSF52283">
    <property type="entry name" value="Formate/glycerate dehydrogenase catalytic domain-like"/>
    <property type="match status" value="1"/>
</dbReference>
<reference evidence="10 11" key="1">
    <citation type="journal article" date="2024" name="Microbiology">
        <title>Methylomarinum rosea sp. nov., a novel halophilic methanotrophic bacterium from the hypersaline Lake Elton.</title>
        <authorList>
            <person name="Suleimanov R.Z."/>
            <person name="Oshkin I.Y."/>
            <person name="Danilova O.V."/>
            <person name="Suzina N.E."/>
            <person name="Dedysh S.N."/>
        </authorList>
    </citation>
    <scope>NUCLEOTIDE SEQUENCE [LARGE SCALE GENOMIC DNA]</scope>
    <source>
        <strain evidence="10 11">Ch1-1</strain>
    </source>
</reference>
<feature type="binding site" evidence="7">
    <location>
        <begin position="265"/>
        <end position="268"/>
    </location>
    <ligand>
        <name>NAD(+)</name>
        <dbReference type="ChEBI" id="CHEBI:57540"/>
    </ligand>
</feature>
<keyword evidence="11" id="KW-1185">Reference proteome</keyword>
<dbReference type="InterPro" id="IPR007886">
    <property type="entry name" value="AlaDH/PNT_N"/>
</dbReference>
<dbReference type="Proteomes" id="UP001225378">
    <property type="component" value="Chromosome"/>
</dbReference>
<comment type="similarity">
    <text evidence="1 4">Belongs to the AlaDH/PNT family.</text>
</comment>
<dbReference type="InterPro" id="IPR036291">
    <property type="entry name" value="NAD(P)-bd_dom_sf"/>
</dbReference>
<dbReference type="KEGG" id="mech:Q9L42_006555"/>
<dbReference type="Pfam" id="PF01262">
    <property type="entry name" value="AlaDh_PNT_C"/>
    <property type="match status" value="1"/>
</dbReference>
<feature type="active site" description="Proton donor/acceptor" evidence="5">
    <location>
        <position position="268"/>
    </location>
</feature>
<keyword evidence="7" id="KW-0547">Nucleotide-binding</keyword>
<dbReference type="AlphaFoldDB" id="A0AAU7NXS9"/>
<dbReference type="RefSeq" id="WP_349432366.1">
    <property type="nucleotide sequence ID" value="NZ_CP157743.1"/>
</dbReference>
<dbReference type="GO" id="GO:0042853">
    <property type="term" value="P:L-alanine catabolic process"/>
    <property type="evidence" value="ECO:0007669"/>
    <property type="project" value="InterPro"/>
</dbReference>
<dbReference type="SMART" id="SM01002">
    <property type="entry name" value="AlaDh_PNT_C"/>
    <property type="match status" value="1"/>
</dbReference>
<dbReference type="NCBIfam" id="TIGR00518">
    <property type="entry name" value="alaDH"/>
    <property type="match status" value="1"/>
</dbReference>
<dbReference type="InterPro" id="IPR008141">
    <property type="entry name" value="Ala_DH"/>
</dbReference>
<dbReference type="PANTHER" id="PTHR42795:SF1">
    <property type="entry name" value="ALANINE DEHYDROGENASE"/>
    <property type="match status" value="1"/>
</dbReference>
<feature type="binding site" evidence="6">
    <location>
        <position position="15"/>
    </location>
    <ligand>
        <name>substrate</name>
    </ligand>
</feature>
<feature type="binding site" evidence="7">
    <location>
        <position position="132"/>
    </location>
    <ligand>
        <name>NAD(+)</name>
        <dbReference type="ChEBI" id="CHEBI:57540"/>
    </ligand>
</feature>
<dbReference type="CDD" id="cd05305">
    <property type="entry name" value="L-AlaDH"/>
    <property type="match status" value="1"/>
</dbReference>
<keyword evidence="4 7" id="KW-0520">NAD</keyword>
<evidence type="ECO:0000256" key="5">
    <source>
        <dbReference type="PIRSR" id="PIRSR000183-1"/>
    </source>
</evidence>